<dbReference type="GO" id="GO:0140664">
    <property type="term" value="F:ATP-dependent DNA damage sensor activity"/>
    <property type="evidence" value="ECO:0007669"/>
    <property type="project" value="InterPro"/>
</dbReference>
<dbReference type="SUPFAM" id="SSF55874">
    <property type="entry name" value="ATPase domain of HSP90 chaperone/DNA topoisomerase II/histidine kinase"/>
    <property type="match status" value="1"/>
</dbReference>
<dbReference type="FunCoup" id="A0A6J0BIZ9">
    <property type="interactions" value="1585"/>
</dbReference>
<dbReference type="SMART" id="SM00853">
    <property type="entry name" value="MutL_C"/>
    <property type="match status" value="1"/>
</dbReference>
<sequence length="698" mass="78420">MDEAIPTAETSKKIEPISKDAVHHICSGQVVLDLATAIKELVENSLDSGAKLIEVKLTDHGRTCVSVSDDGCGVLEEDLEGLGLKHHTSKLRDFSDLTEVGTFGFRGEALSSLCALSELSIVTRHKCKEHGYKLVFDKNGLLKKKEACARAVGTTVFIRNLFKALPVRAKEFQRNYKKEFSKAIQVLYGYCLVSTNIRITCSNTISGKQSSQVLGTLGATSVQDNILSIFGKKSLDGLLQVEQILPEDSVLQEYGLPSDVIEKSKNNFSWECYVSSCDHSMGRSAPDRQFFYVNRRPCDPVKVSRLVNHVYHKYNAKQYPFVFLNLNLKRDCADVNVTPDKRTIFLIQESLILASLKSSLLQTWEKTLGSLTAAKLVEPNFTFKRTSSSIAKEEPPAKRQQLTPENTEINIQEDSNSLVSYRTEINEKKRNLPRLGYSTKSTTTTMEINLDLIKQSLVACKAHQGINGQNLARKVKFRTKIEPNLCKDAEQELRRELTKDSFDKMEIVGQFNLGFIVARLDDDLFIVDQHATDEKYRFEKLQAETKLRTQKLIAPQRLNLAVLNETILIEHQQTFIDNGFTFKINDQGDPGNRVEVTGIPVSGNWQFGQEDIEELVFLIREGGSDDSIDCGDGIPRPSRVRQMLASRACRGAVMVGKALNDVDMRRLMTQMGQIKNPWSCPHGRPTIRHLLCLSLLPR</sequence>
<dbReference type="Gene3D" id="3.30.230.10">
    <property type="match status" value="1"/>
</dbReference>
<dbReference type="PANTHER" id="PTHR10073">
    <property type="entry name" value="DNA MISMATCH REPAIR PROTEIN MLH, PMS, MUTL"/>
    <property type="match status" value="1"/>
</dbReference>
<dbReference type="SUPFAM" id="SSF118116">
    <property type="entry name" value="DNA mismatch repair protein MutL"/>
    <property type="match status" value="1"/>
</dbReference>
<dbReference type="InParanoid" id="A0A6J0BIZ9"/>
<evidence type="ECO:0000259" key="4">
    <source>
        <dbReference type="SMART" id="SM01340"/>
    </source>
</evidence>
<dbReference type="RefSeq" id="XP_015514501.2">
    <property type="nucleotide sequence ID" value="XM_015659015.2"/>
</dbReference>
<dbReference type="InterPro" id="IPR020568">
    <property type="entry name" value="Ribosomal_Su5_D2-typ_SF"/>
</dbReference>
<dbReference type="CDD" id="cd03484">
    <property type="entry name" value="MutL_Trans_hPMS_2_like"/>
    <property type="match status" value="1"/>
</dbReference>
<feature type="domain" description="DNA mismatch repair protein S5" evidence="4">
    <location>
        <begin position="226"/>
        <end position="365"/>
    </location>
</feature>
<evidence type="ECO:0000313" key="6">
    <source>
        <dbReference type="RefSeq" id="XP_015514501.2"/>
    </source>
</evidence>
<dbReference type="Pfam" id="PF01119">
    <property type="entry name" value="DNA_mis_repair"/>
    <property type="match status" value="1"/>
</dbReference>
<dbReference type="Gene3D" id="3.30.1370.100">
    <property type="entry name" value="MutL, C-terminal domain, regulatory subdomain"/>
    <property type="match status" value="1"/>
</dbReference>
<dbReference type="Pfam" id="PF13589">
    <property type="entry name" value="HATPase_c_3"/>
    <property type="match status" value="1"/>
</dbReference>
<keyword evidence="2" id="KW-0227">DNA damage</keyword>
<dbReference type="PROSITE" id="PS00058">
    <property type="entry name" value="DNA_MISMATCH_REPAIR_1"/>
    <property type="match status" value="1"/>
</dbReference>
<dbReference type="PANTHER" id="PTHR10073:SF52">
    <property type="entry name" value="MISMATCH REPAIR ENDONUCLEASE PMS2"/>
    <property type="match status" value="1"/>
</dbReference>
<dbReference type="OrthoDB" id="10254304at2759"/>
<dbReference type="Pfam" id="PF08676">
    <property type="entry name" value="MutL_C"/>
    <property type="match status" value="1"/>
</dbReference>
<feature type="domain" description="MutL C-terminal dimerisation" evidence="3">
    <location>
        <begin position="507"/>
        <end position="659"/>
    </location>
</feature>
<dbReference type="Gene3D" id="3.30.565.10">
    <property type="entry name" value="Histidine kinase-like ATPase, C-terminal domain"/>
    <property type="match status" value="1"/>
</dbReference>
<dbReference type="InterPro" id="IPR014790">
    <property type="entry name" value="MutL_C"/>
</dbReference>
<dbReference type="Proteomes" id="UP000829291">
    <property type="component" value="Chromosome 2"/>
</dbReference>
<dbReference type="InterPro" id="IPR014762">
    <property type="entry name" value="DNA_mismatch_repair_CS"/>
</dbReference>
<dbReference type="GO" id="GO:0005524">
    <property type="term" value="F:ATP binding"/>
    <property type="evidence" value="ECO:0007669"/>
    <property type="project" value="InterPro"/>
</dbReference>
<name>A0A6J0BIZ9_NEOLC</name>
<comment type="similarity">
    <text evidence="1">Belongs to the DNA mismatch repair MutL/HexB family.</text>
</comment>
<dbReference type="Gene3D" id="3.30.1540.20">
    <property type="entry name" value="MutL, C-terminal domain, dimerisation subdomain"/>
    <property type="match status" value="1"/>
</dbReference>
<keyword evidence="5" id="KW-1185">Reference proteome</keyword>
<dbReference type="GO" id="GO:0016887">
    <property type="term" value="F:ATP hydrolysis activity"/>
    <property type="evidence" value="ECO:0007669"/>
    <property type="project" value="InterPro"/>
</dbReference>
<dbReference type="AlphaFoldDB" id="A0A6J0BIZ9"/>
<dbReference type="InterPro" id="IPR036890">
    <property type="entry name" value="HATPase_C_sf"/>
</dbReference>
<evidence type="ECO:0000313" key="5">
    <source>
        <dbReference type="Proteomes" id="UP000829291"/>
    </source>
</evidence>
<dbReference type="GO" id="GO:0006298">
    <property type="term" value="P:mismatch repair"/>
    <property type="evidence" value="ECO:0007669"/>
    <property type="project" value="InterPro"/>
</dbReference>
<dbReference type="GO" id="GO:0032389">
    <property type="term" value="C:MutLalpha complex"/>
    <property type="evidence" value="ECO:0007669"/>
    <property type="project" value="TreeGrafter"/>
</dbReference>
<proteinExistence type="inferred from homology"/>
<keyword evidence="6" id="KW-0540">Nuclease</keyword>
<dbReference type="InterPro" id="IPR038973">
    <property type="entry name" value="MutL/Mlh/Pms-like"/>
</dbReference>
<keyword evidence="6" id="KW-0378">Hydrolase</keyword>
<dbReference type="NCBIfam" id="TIGR00585">
    <property type="entry name" value="mutl"/>
    <property type="match status" value="1"/>
</dbReference>
<dbReference type="GeneID" id="107220422"/>
<dbReference type="InterPro" id="IPR002099">
    <property type="entry name" value="MutL/Mlh/PMS"/>
</dbReference>
<evidence type="ECO:0000259" key="3">
    <source>
        <dbReference type="SMART" id="SM00853"/>
    </source>
</evidence>
<dbReference type="KEGG" id="nlo:107220422"/>
<reference evidence="6" key="1">
    <citation type="submission" date="2025-08" db="UniProtKB">
        <authorList>
            <consortium name="RefSeq"/>
        </authorList>
    </citation>
    <scope>IDENTIFICATION</scope>
    <source>
        <tissue evidence="6">Thorax and Abdomen</tissue>
    </source>
</reference>
<accession>A0A6J0BIZ9</accession>
<protein>
    <submittedName>
        <fullName evidence="6">Mismatch repair endonuclease PMS2</fullName>
    </submittedName>
</protein>
<dbReference type="SMART" id="SM01340">
    <property type="entry name" value="DNA_mis_repair"/>
    <property type="match status" value="1"/>
</dbReference>
<dbReference type="InterPro" id="IPR037198">
    <property type="entry name" value="MutL_C_sf"/>
</dbReference>
<dbReference type="InterPro" id="IPR014721">
    <property type="entry name" value="Ribsml_uS5_D2-typ_fold_subgr"/>
</dbReference>
<gene>
    <name evidence="6" type="primary">LOC107220422</name>
</gene>
<dbReference type="SUPFAM" id="SSF54211">
    <property type="entry name" value="Ribosomal protein S5 domain 2-like"/>
    <property type="match status" value="1"/>
</dbReference>
<dbReference type="GO" id="GO:0004519">
    <property type="term" value="F:endonuclease activity"/>
    <property type="evidence" value="ECO:0007669"/>
    <property type="project" value="UniProtKB-KW"/>
</dbReference>
<dbReference type="GO" id="GO:0030983">
    <property type="term" value="F:mismatched DNA binding"/>
    <property type="evidence" value="ECO:0007669"/>
    <property type="project" value="InterPro"/>
</dbReference>
<dbReference type="InterPro" id="IPR042121">
    <property type="entry name" value="MutL_C_regsub"/>
</dbReference>
<dbReference type="InterPro" id="IPR042120">
    <property type="entry name" value="MutL_C_dimsub"/>
</dbReference>
<evidence type="ECO:0000256" key="1">
    <source>
        <dbReference type="ARBA" id="ARBA00006082"/>
    </source>
</evidence>
<dbReference type="CDD" id="cd16926">
    <property type="entry name" value="HATPase_MutL-MLH-PMS-like"/>
    <property type="match status" value="1"/>
</dbReference>
<organism evidence="6">
    <name type="scientific">Neodiprion lecontei</name>
    <name type="common">Redheaded pine sawfly</name>
    <dbReference type="NCBI Taxonomy" id="441921"/>
    <lineage>
        <taxon>Eukaryota</taxon>
        <taxon>Metazoa</taxon>
        <taxon>Ecdysozoa</taxon>
        <taxon>Arthropoda</taxon>
        <taxon>Hexapoda</taxon>
        <taxon>Insecta</taxon>
        <taxon>Pterygota</taxon>
        <taxon>Neoptera</taxon>
        <taxon>Endopterygota</taxon>
        <taxon>Hymenoptera</taxon>
        <taxon>Tenthredinoidea</taxon>
        <taxon>Diprionidae</taxon>
        <taxon>Diprioninae</taxon>
        <taxon>Neodiprion</taxon>
    </lineage>
</organism>
<evidence type="ECO:0000256" key="2">
    <source>
        <dbReference type="ARBA" id="ARBA00022763"/>
    </source>
</evidence>
<dbReference type="InterPro" id="IPR013507">
    <property type="entry name" value="DNA_mismatch_S5_2-like"/>
</dbReference>
<keyword evidence="6" id="KW-0255">Endonuclease</keyword>